<keyword evidence="1" id="KW-1133">Transmembrane helix</keyword>
<reference evidence="2" key="1">
    <citation type="submission" date="2014-11" db="EMBL/GenBank/DDBJ databases">
        <authorList>
            <person name="Amaro Gonzalez C."/>
        </authorList>
    </citation>
    <scope>NUCLEOTIDE SEQUENCE</scope>
</reference>
<accession>A0A0E9XCK6</accession>
<reference evidence="2" key="2">
    <citation type="journal article" date="2015" name="Fish Shellfish Immunol.">
        <title>Early steps in the European eel (Anguilla anguilla)-Vibrio vulnificus interaction in the gills: Role of the RtxA13 toxin.</title>
        <authorList>
            <person name="Callol A."/>
            <person name="Pajuelo D."/>
            <person name="Ebbesson L."/>
            <person name="Teles M."/>
            <person name="MacKenzie S."/>
            <person name="Amaro C."/>
        </authorList>
    </citation>
    <scope>NUCLEOTIDE SEQUENCE</scope>
</reference>
<evidence type="ECO:0000256" key="1">
    <source>
        <dbReference type="SAM" id="Phobius"/>
    </source>
</evidence>
<feature type="transmembrane region" description="Helical" evidence="1">
    <location>
        <begin position="15"/>
        <end position="39"/>
    </location>
</feature>
<sequence>MSSINFWPPKPGSTVITSAMSICPAHGAISSTVVLGFMARPTFMPLCRISLIRFPTLSEASRWKVYWLAPAVAIG</sequence>
<keyword evidence="1" id="KW-0812">Transmembrane</keyword>
<proteinExistence type="predicted"/>
<protein>
    <submittedName>
        <fullName evidence="2">Uncharacterized protein</fullName>
    </submittedName>
</protein>
<dbReference type="EMBL" id="GBXM01008391">
    <property type="protein sequence ID" value="JAI00187.1"/>
    <property type="molecule type" value="Transcribed_RNA"/>
</dbReference>
<name>A0A0E9XCK6_ANGAN</name>
<organism evidence="2">
    <name type="scientific">Anguilla anguilla</name>
    <name type="common">European freshwater eel</name>
    <name type="synonym">Muraena anguilla</name>
    <dbReference type="NCBI Taxonomy" id="7936"/>
    <lineage>
        <taxon>Eukaryota</taxon>
        <taxon>Metazoa</taxon>
        <taxon>Chordata</taxon>
        <taxon>Craniata</taxon>
        <taxon>Vertebrata</taxon>
        <taxon>Euteleostomi</taxon>
        <taxon>Actinopterygii</taxon>
        <taxon>Neopterygii</taxon>
        <taxon>Teleostei</taxon>
        <taxon>Anguilliformes</taxon>
        <taxon>Anguillidae</taxon>
        <taxon>Anguilla</taxon>
    </lineage>
</organism>
<keyword evidence="1" id="KW-0472">Membrane</keyword>
<dbReference type="AlphaFoldDB" id="A0A0E9XCK6"/>
<evidence type="ECO:0000313" key="2">
    <source>
        <dbReference type="EMBL" id="JAI00187.1"/>
    </source>
</evidence>